<proteinExistence type="predicted"/>
<evidence type="ECO:0000313" key="3">
    <source>
        <dbReference type="Proteomes" id="UP000218554"/>
    </source>
</evidence>
<dbReference type="EMBL" id="AP014862">
    <property type="protein sequence ID" value="BAU74803.1"/>
    <property type="molecule type" value="Genomic_DNA"/>
</dbReference>
<keyword evidence="1" id="KW-0732">Signal</keyword>
<sequence>MGILKLVILLLAAVAGGQAFAQQPWTPTDLSGQMVLARDGGGHGKHGARHYRGPRHGYGYYGNRHGYKPYYRHHHYYSHRPRFIVSPRYYGGIVVGPQPYYYRRYSSPRIVIQYYDPRLGIFIGTDLRDY</sequence>
<reference evidence="3" key="1">
    <citation type="submission" date="2015-05" db="EMBL/GenBank/DDBJ databases">
        <title>Draft genome sequencing of a biphenyl-degrading bacterium, Pseudomonas balearica KF707 (=NBRC110670).</title>
        <authorList>
            <person name="Kimura N."/>
            <person name="Hirose J."/>
            <person name="Watanabe T."/>
            <person name="Suenaga H."/>
            <person name="Fujihara H."/>
            <person name="Noguchi M."/>
            <person name="Hashimoto M."/>
            <person name="Shimodaira J."/>
            <person name="Tsuchikane K."/>
            <person name="Hosoyama A."/>
            <person name="Yamazoe A."/>
            <person name="Fujita N."/>
            <person name="Furukawa K."/>
        </authorList>
    </citation>
    <scope>NUCLEOTIDE SEQUENCE [LARGE SCALE GENOMIC DNA]</scope>
    <source>
        <strain evidence="3">DSM 10086 / NBRC 110670 / KF707</strain>
    </source>
</reference>
<name>A0AAD1FGU0_METFU</name>
<keyword evidence="3" id="KW-1185">Reference proteome</keyword>
<reference evidence="2 3" key="2">
    <citation type="journal article" date="2017" name="Int. J. Syst. Evol. Microbiol.">
        <title>Pseudomonas furukawaii sp. nov., a polychlorinated biphenyl-degrading bacterium isolated from biphenyl-contaminated soil in Japan.</title>
        <authorList>
            <person name="Kimura N."/>
            <person name="Watanabe T."/>
            <person name="Suenaga H."/>
            <person name="Fujihara H."/>
            <person name="Futagami T."/>
            <person name="Goto M."/>
            <person name="Hanada S."/>
            <person name="Hirose J."/>
        </authorList>
    </citation>
    <scope>NUCLEOTIDE SEQUENCE [LARGE SCALE GENOMIC DNA]</scope>
    <source>
        <strain evidence="3">DSM 10086 / NBRC 110670 / KF707</strain>
    </source>
</reference>
<evidence type="ECO:0000313" key="2">
    <source>
        <dbReference type="EMBL" id="BAU74803.1"/>
    </source>
</evidence>
<feature type="signal peptide" evidence="1">
    <location>
        <begin position="1"/>
        <end position="21"/>
    </location>
</feature>
<gene>
    <name evidence="2" type="ORF">KF707C_31150</name>
</gene>
<dbReference type="RefSeq" id="WP_003448771.1">
    <property type="nucleotide sequence ID" value="NZ_AJMR01000043.1"/>
</dbReference>
<dbReference type="Proteomes" id="UP000218554">
    <property type="component" value="Chromosome"/>
</dbReference>
<dbReference type="KEGG" id="pfuw:KF707C_31150"/>
<dbReference type="AlphaFoldDB" id="A0AAD1FGU0"/>
<accession>A0AAD1FGU0</accession>
<protein>
    <submittedName>
        <fullName evidence="2">Uncharacterized protein</fullName>
    </submittedName>
</protein>
<feature type="chain" id="PRO_5042230989" evidence="1">
    <location>
        <begin position="22"/>
        <end position="130"/>
    </location>
</feature>
<organism evidence="2 3">
    <name type="scientific">Metapseudomonas furukawaii</name>
    <name type="common">Pseudomonas furukawaii</name>
    <dbReference type="NCBI Taxonomy" id="1149133"/>
    <lineage>
        <taxon>Bacteria</taxon>
        <taxon>Pseudomonadati</taxon>
        <taxon>Pseudomonadota</taxon>
        <taxon>Gammaproteobacteria</taxon>
        <taxon>Pseudomonadales</taxon>
        <taxon>Pseudomonadaceae</taxon>
        <taxon>Metapseudomonas</taxon>
    </lineage>
</organism>
<evidence type="ECO:0000256" key="1">
    <source>
        <dbReference type="SAM" id="SignalP"/>
    </source>
</evidence>